<feature type="region of interest" description="Disordered" evidence="1">
    <location>
        <begin position="1"/>
        <end position="40"/>
    </location>
</feature>
<evidence type="ECO:0000256" key="1">
    <source>
        <dbReference type="SAM" id="MobiDB-lite"/>
    </source>
</evidence>
<dbReference type="Proteomes" id="UP001166585">
    <property type="component" value="Unassembled WGS sequence"/>
</dbReference>
<dbReference type="EMBL" id="JAHCQH010000004">
    <property type="protein sequence ID" value="MBS9475626.1"/>
    <property type="molecule type" value="Genomic_DNA"/>
</dbReference>
<comment type="caution">
    <text evidence="2">The sequence shown here is derived from an EMBL/GenBank/DDBJ whole genome shotgun (WGS) entry which is preliminary data.</text>
</comment>
<organism evidence="2 3">
    <name type="scientific">Ancylobacter radicis</name>
    <dbReference type="NCBI Taxonomy" id="2836179"/>
    <lineage>
        <taxon>Bacteria</taxon>
        <taxon>Pseudomonadati</taxon>
        <taxon>Pseudomonadota</taxon>
        <taxon>Alphaproteobacteria</taxon>
        <taxon>Hyphomicrobiales</taxon>
        <taxon>Xanthobacteraceae</taxon>
        <taxon>Ancylobacter</taxon>
    </lineage>
</organism>
<protein>
    <submittedName>
        <fullName evidence="2">Uncharacterized protein</fullName>
    </submittedName>
</protein>
<accession>A0ABS5R1U0</accession>
<evidence type="ECO:0000313" key="2">
    <source>
        <dbReference type="EMBL" id="MBS9475626.1"/>
    </source>
</evidence>
<keyword evidence="3" id="KW-1185">Reference proteome</keyword>
<name>A0ABS5R1U0_9HYPH</name>
<sequence>MAEKRPRASRRKPAAPAPVASLMRLPPQVPPRPRGPSTQPLQIRLGMTLSDCVRCHAACSELPKPMRETCRILCSQHCRL</sequence>
<dbReference type="RefSeq" id="WP_213753491.1">
    <property type="nucleotide sequence ID" value="NZ_JAHCQH010000004.1"/>
</dbReference>
<reference evidence="2" key="1">
    <citation type="submission" date="2021-05" db="EMBL/GenBank/DDBJ databases">
        <authorList>
            <person name="Sun Q."/>
            <person name="Inoue M."/>
        </authorList>
    </citation>
    <scope>NUCLEOTIDE SEQUENCE</scope>
    <source>
        <strain evidence="2">VKM B-3255</strain>
    </source>
</reference>
<evidence type="ECO:0000313" key="3">
    <source>
        <dbReference type="Proteomes" id="UP001166585"/>
    </source>
</evidence>
<proteinExistence type="predicted"/>
<gene>
    <name evidence="2" type="ORF">KIP89_00695</name>
</gene>